<keyword evidence="4" id="KW-1185">Reference proteome</keyword>
<dbReference type="Proteomes" id="UP001604267">
    <property type="component" value="Unassembled WGS sequence"/>
</dbReference>
<comment type="caution">
    <text evidence="3">The sequence shown here is derived from an EMBL/GenBank/DDBJ whole genome shotgun (WGS) entry which is preliminary data.</text>
</comment>
<reference evidence="3 4" key="1">
    <citation type="submission" date="2024-10" db="EMBL/GenBank/DDBJ databases">
        <title>The Natural Products Discovery Center: Release of the First 8490 Sequenced Strains for Exploring Actinobacteria Biosynthetic Diversity.</title>
        <authorList>
            <person name="Kalkreuter E."/>
            <person name="Kautsar S.A."/>
            <person name="Yang D."/>
            <person name="Bader C.D."/>
            <person name="Teijaro C.N."/>
            <person name="Fluegel L."/>
            <person name="Davis C.M."/>
            <person name="Simpson J.R."/>
            <person name="Lauterbach L."/>
            <person name="Steele A.D."/>
            <person name="Gui C."/>
            <person name="Meng S."/>
            <person name="Li G."/>
            <person name="Viehrig K."/>
            <person name="Ye F."/>
            <person name="Su P."/>
            <person name="Kiefer A.F."/>
            <person name="Nichols A."/>
            <person name="Cepeda A.J."/>
            <person name="Yan W."/>
            <person name="Fan B."/>
            <person name="Jiang Y."/>
            <person name="Adhikari A."/>
            <person name="Zheng C.-J."/>
            <person name="Schuster L."/>
            <person name="Cowan T.M."/>
            <person name="Smanski M.J."/>
            <person name="Chevrette M.G."/>
            <person name="De Carvalho L.P.S."/>
            <person name="Shen B."/>
        </authorList>
    </citation>
    <scope>NUCLEOTIDE SEQUENCE [LARGE SCALE GENOMIC DNA]</scope>
    <source>
        <strain evidence="3 4">NPDC048320</strain>
    </source>
</reference>
<feature type="chain" id="PRO_5045380566" description="Lipoprotein" evidence="2">
    <location>
        <begin position="29"/>
        <end position="211"/>
    </location>
</feature>
<keyword evidence="2" id="KW-0732">Signal</keyword>
<sequence>MKTRTSRYVVTALLVGCCTLVSCGSEHADAGRGGPSAPQWSTADEECAYKEAPDTTDDDQEIPDTTSDGRELPDYTSDDQGPPVDGTTDDTTDDTADDTTDGTTDDTTDDGGVPDAGPHRWFSMTRDFRAHLKGSASKKDAAIAAHVEKVCVRMPGDGRTAARVWVDYGVWEDDELQHAAEVFARWRKSVYGDRGHVAVLAPAKMTADRDW</sequence>
<proteinExistence type="predicted"/>
<feature type="region of interest" description="Disordered" evidence="1">
    <location>
        <begin position="27"/>
        <end position="121"/>
    </location>
</feature>
<feature type="signal peptide" evidence="2">
    <location>
        <begin position="1"/>
        <end position="28"/>
    </location>
</feature>
<dbReference type="RefSeq" id="WP_392821121.1">
    <property type="nucleotide sequence ID" value="NZ_JBICYV010000015.1"/>
</dbReference>
<gene>
    <name evidence="3" type="ORF">ACGFZB_29160</name>
</gene>
<dbReference type="PROSITE" id="PS51257">
    <property type="entry name" value="PROKAR_LIPOPROTEIN"/>
    <property type="match status" value="1"/>
</dbReference>
<evidence type="ECO:0000256" key="1">
    <source>
        <dbReference type="SAM" id="MobiDB-lite"/>
    </source>
</evidence>
<evidence type="ECO:0000256" key="2">
    <source>
        <dbReference type="SAM" id="SignalP"/>
    </source>
</evidence>
<evidence type="ECO:0000313" key="4">
    <source>
        <dbReference type="Proteomes" id="UP001604267"/>
    </source>
</evidence>
<organism evidence="3 4">
    <name type="scientific">Streptomyces cinerochromogenes</name>
    <dbReference type="NCBI Taxonomy" id="66422"/>
    <lineage>
        <taxon>Bacteria</taxon>
        <taxon>Bacillati</taxon>
        <taxon>Actinomycetota</taxon>
        <taxon>Actinomycetes</taxon>
        <taxon>Kitasatosporales</taxon>
        <taxon>Streptomycetaceae</taxon>
        <taxon>Streptomyces</taxon>
    </lineage>
</organism>
<dbReference type="EMBL" id="JBICYV010000015">
    <property type="protein sequence ID" value="MFG3014419.1"/>
    <property type="molecule type" value="Genomic_DNA"/>
</dbReference>
<feature type="compositionally biased region" description="Acidic residues" evidence="1">
    <location>
        <begin position="87"/>
        <end position="109"/>
    </location>
</feature>
<evidence type="ECO:0000313" key="3">
    <source>
        <dbReference type="EMBL" id="MFG3014419.1"/>
    </source>
</evidence>
<evidence type="ECO:0008006" key="5">
    <source>
        <dbReference type="Google" id="ProtNLM"/>
    </source>
</evidence>
<accession>A0ABW7BF90</accession>
<name>A0ABW7BF90_9ACTN</name>
<protein>
    <recommendedName>
        <fullName evidence="5">Lipoprotein</fullName>
    </recommendedName>
</protein>